<evidence type="ECO:0000259" key="2">
    <source>
        <dbReference type="Pfam" id="PF02311"/>
    </source>
</evidence>
<dbReference type="AlphaFoldDB" id="A0A1L3ZX90"/>
<evidence type="ECO:0000256" key="1">
    <source>
        <dbReference type="ARBA" id="ARBA00023125"/>
    </source>
</evidence>
<accession>A0A1L3ZX90</accession>
<keyword evidence="4" id="KW-1185">Reference proteome</keyword>
<protein>
    <submittedName>
        <fullName evidence="3">Gentisate 1,2-dioxygenase</fullName>
    </submittedName>
</protein>
<dbReference type="PANTHER" id="PTHR41517:SF1">
    <property type="entry name" value="CUPIN"/>
    <property type="match status" value="1"/>
</dbReference>
<dbReference type="InterPro" id="IPR011051">
    <property type="entry name" value="RmlC_Cupin_sf"/>
</dbReference>
<feature type="domain" description="AraC-type arabinose-binding/dimerisation" evidence="2">
    <location>
        <begin position="269"/>
        <end position="344"/>
    </location>
</feature>
<dbReference type="GO" id="GO:0006355">
    <property type="term" value="P:regulation of DNA-templated transcription"/>
    <property type="evidence" value="ECO:0007669"/>
    <property type="project" value="InterPro"/>
</dbReference>
<evidence type="ECO:0000313" key="4">
    <source>
        <dbReference type="Proteomes" id="UP000182063"/>
    </source>
</evidence>
<dbReference type="RefSeq" id="WP_072597949.1">
    <property type="nucleotide sequence ID" value="NZ_CP018221.1"/>
</dbReference>
<dbReference type="PANTHER" id="PTHR41517">
    <property type="entry name" value="1,2-DIOXYGENASE PROTEIN-RELATED"/>
    <property type="match status" value="1"/>
</dbReference>
<organism evidence="3 4">
    <name type="scientific">Tardibacter chloracetimidivorans</name>
    <dbReference type="NCBI Taxonomy" id="1921510"/>
    <lineage>
        <taxon>Bacteria</taxon>
        <taxon>Pseudomonadati</taxon>
        <taxon>Pseudomonadota</taxon>
        <taxon>Alphaproteobacteria</taxon>
        <taxon>Sphingomonadales</taxon>
        <taxon>Sphingomonadaceae</taxon>
        <taxon>Tardibacter</taxon>
    </lineage>
</organism>
<dbReference type="Gene3D" id="2.60.120.10">
    <property type="entry name" value="Jelly Rolls"/>
    <property type="match status" value="2"/>
</dbReference>
<dbReference type="OrthoDB" id="285029at2"/>
<keyword evidence="1" id="KW-0238">DNA-binding</keyword>
<dbReference type="GO" id="GO:0051213">
    <property type="term" value="F:dioxygenase activity"/>
    <property type="evidence" value="ECO:0007669"/>
    <property type="project" value="UniProtKB-KW"/>
</dbReference>
<dbReference type="EMBL" id="CP018221">
    <property type="protein sequence ID" value="API60252.1"/>
    <property type="molecule type" value="Genomic_DNA"/>
</dbReference>
<evidence type="ECO:0000313" key="3">
    <source>
        <dbReference type="EMBL" id="API60252.1"/>
    </source>
</evidence>
<dbReference type="KEGG" id="sphj:BSL82_13930"/>
<dbReference type="InterPro" id="IPR047183">
    <property type="entry name" value="GDO-like"/>
</dbReference>
<dbReference type="GO" id="GO:0003677">
    <property type="term" value="F:DNA binding"/>
    <property type="evidence" value="ECO:0007669"/>
    <property type="project" value="UniProtKB-KW"/>
</dbReference>
<dbReference type="Proteomes" id="UP000182063">
    <property type="component" value="Chromosome"/>
</dbReference>
<reference evidence="4" key="1">
    <citation type="submission" date="2016-11" db="EMBL/GenBank/DDBJ databases">
        <title>Complete Genome Sequence of alachlor-degrading Sphingomonas sp. strain JJ-A5.</title>
        <authorList>
            <person name="Lee H."/>
            <person name="Ka J.-O."/>
        </authorList>
    </citation>
    <scope>NUCLEOTIDE SEQUENCE [LARGE SCALE GENOMIC DNA]</scope>
    <source>
        <strain evidence="4">JJ-A5</strain>
    </source>
</reference>
<dbReference type="InterPro" id="IPR003313">
    <property type="entry name" value="AraC-bd"/>
</dbReference>
<keyword evidence="3" id="KW-0223">Dioxygenase</keyword>
<keyword evidence="3" id="KW-0560">Oxidoreductase</keyword>
<gene>
    <name evidence="3" type="ORF">BSL82_13930</name>
</gene>
<name>A0A1L3ZX90_9SPHN</name>
<dbReference type="InterPro" id="IPR014710">
    <property type="entry name" value="RmlC-like_jellyroll"/>
</dbReference>
<sequence length="366" mass="41139">MSSSVFVDATGPIPEKEAPWEPIVISKEVIDAEISRLAALPQPANGRRRSYFRHPMNRRSNGLAPGIEVALDVLLPGEETATFRQNSTQVNFVIRGEGETEISGQRRVTALHDVWNTPSMRIYRHKNNSEQVYARLTYSNGALLDMLNIHVVEENPLPMLKSIDREEGGEGEAEDNRRTSPYGTFQLTEEGAWLMPYERLINPPSVTSPALYWPWEQVKEHLDKLEALGKDYIGRRLYLLYNPMTGRTNGTTPNFFATMTVRPPKIVDRPHRHSSAAVNYYFSGSGRSTVEGKTYEWKAGDLMLSAPGWAIHNHASYDEPVYELTIQDQPLNIAMESLLWQESLKEPPALLGAEEGFATNRATVAG</sequence>
<dbReference type="STRING" id="1921510.BSL82_13930"/>
<proteinExistence type="predicted"/>
<dbReference type="SUPFAM" id="SSF51182">
    <property type="entry name" value="RmlC-like cupins"/>
    <property type="match status" value="1"/>
</dbReference>
<dbReference type="Pfam" id="PF02311">
    <property type="entry name" value="AraC_binding"/>
    <property type="match status" value="1"/>
</dbReference>